<reference evidence="4" key="1">
    <citation type="journal article" date="2020" name="Appl. Environ. Microbiol.">
        <title>Diazotrophic Anaeromyxobacter Isolates from Soils.</title>
        <authorList>
            <person name="Masuda Y."/>
            <person name="Yamanaka H."/>
            <person name="Xu Z.X."/>
            <person name="Shiratori Y."/>
            <person name="Aono T."/>
            <person name="Amachi S."/>
            <person name="Senoo K."/>
            <person name="Itoh H."/>
        </authorList>
    </citation>
    <scope>NUCLEOTIDE SEQUENCE [LARGE SCALE GENOMIC DNA]</scope>
    <source>
        <strain evidence="4">R267</strain>
    </source>
</reference>
<dbReference type="GO" id="GO:0016887">
    <property type="term" value="F:ATP hydrolysis activity"/>
    <property type="evidence" value="ECO:0007669"/>
    <property type="project" value="InterPro"/>
</dbReference>
<gene>
    <name evidence="3" type="ORF">AMYX_13830</name>
</gene>
<sequence>MLTLKRLEIEGFGPFAEKQVVTFPKSHGVTVVYGDNMRGKTSLLNAIRYAFFGKVLGRGARERRLHTITNRARAADGKFGFSVALAFDYDETEYELIRSCRAASLTPANDGDYVQEVLLRRGRTVLGPQEQEKQLHQIFPHEVSRFFLFDGELLQEYEELLINESDTGRSISEAIERILGMPILKKGRAHLTKLMEDADKLAAKEASKNQQTKALGASLQMAAEQREAHQNEIRRLQHEIEEYTERKSELEELMKSNQKYRALLDEKERLETELDQLERQERARRGDLQRAMAEAWKSVLFETVRSARAEAQVEAEKDWAKMVLMLGAKAATSGHCDVCGQDVAEAARAKLRGRTASVPPDGTPSVSPAITRLADLGKFHEADNSGEIRELWTQVDAMRLRQAVVRDRLADLRGGLTDSDETTLRRSGAEYAEVIEKLGSAKNGLREENKKVEEIDQNIQRIRKQLEPPGNPERKAWQLRASVLGQASAVFAAAIDRYKSELRTRVEETASELFLTMTTEKRDFARLSINESYGLHIVHRDGRTEDSRSAGAEHVVALALMGSLQRNAPLRGPIVMDSLFGRLDGGHRKNVIAALPEMAEQVILLVHEAEVSKPQVRALLGGRLLKEYELQHVSARRTNIAAVR</sequence>
<accession>A0A7I9VJR7</accession>
<dbReference type="AlphaFoldDB" id="A0A7I9VJR7"/>
<evidence type="ECO:0000259" key="2">
    <source>
        <dbReference type="Pfam" id="PF13476"/>
    </source>
</evidence>
<feature type="coiled-coil region" evidence="1">
    <location>
        <begin position="435"/>
        <end position="465"/>
    </location>
</feature>
<dbReference type="PANTHER" id="PTHR32114:SF2">
    <property type="entry name" value="ABC TRANSPORTER ABCH.3"/>
    <property type="match status" value="1"/>
</dbReference>
<proteinExistence type="predicted"/>
<evidence type="ECO:0000313" key="4">
    <source>
        <dbReference type="Proteomes" id="UP000503640"/>
    </source>
</evidence>
<dbReference type="SUPFAM" id="SSF52540">
    <property type="entry name" value="P-loop containing nucleoside triphosphate hydrolases"/>
    <property type="match status" value="1"/>
</dbReference>
<dbReference type="GO" id="GO:0006302">
    <property type="term" value="P:double-strand break repair"/>
    <property type="evidence" value="ECO:0007669"/>
    <property type="project" value="InterPro"/>
</dbReference>
<dbReference type="Gene3D" id="3.40.50.300">
    <property type="entry name" value="P-loop containing nucleotide triphosphate hydrolases"/>
    <property type="match status" value="2"/>
</dbReference>
<keyword evidence="1" id="KW-0175">Coiled coil</keyword>
<organism evidence="3 4">
    <name type="scientific">Anaeromyxobacter diazotrophicus</name>
    <dbReference type="NCBI Taxonomy" id="2590199"/>
    <lineage>
        <taxon>Bacteria</taxon>
        <taxon>Pseudomonadati</taxon>
        <taxon>Myxococcota</taxon>
        <taxon>Myxococcia</taxon>
        <taxon>Myxococcales</taxon>
        <taxon>Cystobacterineae</taxon>
        <taxon>Anaeromyxobacteraceae</taxon>
        <taxon>Anaeromyxobacter</taxon>
    </lineage>
</organism>
<dbReference type="PANTHER" id="PTHR32114">
    <property type="entry name" value="ABC TRANSPORTER ABCH.3"/>
    <property type="match status" value="1"/>
</dbReference>
<name>A0A7I9VJR7_9BACT</name>
<keyword evidence="4" id="KW-1185">Reference proteome</keyword>
<dbReference type="RefSeq" id="WP_176064144.1">
    <property type="nucleotide sequence ID" value="NZ_BJTG01000003.1"/>
</dbReference>
<dbReference type="InterPro" id="IPR038729">
    <property type="entry name" value="Rad50/SbcC_AAA"/>
</dbReference>
<feature type="coiled-coil region" evidence="1">
    <location>
        <begin position="219"/>
        <end position="294"/>
    </location>
</feature>
<dbReference type="Pfam" id="PF13476">
    <property type="entry name" value="AAA_23"/>
    <property type="match status" value="1"/>
</dbReference>
<dbReference type="Proteomes" id="UP000503640">
    <property type="component" value="Unassembled WGS sequence"/>
</dbReference>
<dbReference type="EMBL" id="BJTG01000003">
    <property type="protein sequence ID" value="GEJ56642.1"/>
    <property type="molecule type" value="Genomic_DNA"/>
</dbReference>
<comment type="caution">
    <text evidence="3">The sequence shown here is derived from an EMBL/GenBank/DDBJ whole genome shotgun (WGS) entry which is preliminary data.</text>
</comment>
<evidence type="ECO:0000313" key="3">
    <source>
        <dbReference type="EMBL" id="GEJ56642.1"/>
    </source>
</evidence>
<evidence type="ECO:0000256" key="1">
    <source>
        <dbReference type="SAM" id="Coils"/>
    </source>
</evidence>
<dbReference type="InterPro" id="IPR027417">
    <property type="entry name" value="P-loop_NTPase"/>
</dbReference>
<feature type="domain" description="Rad50/SbcC-type AAA" evidence="2">
    <location>
        <begin position="6"/>
        <end position="278"/>
    </location>
</feature>
<protein>
    <recommendedName>
        <fullName evidence="2">Rad50/SbcC-type AAA domain-containing protein</fullName>
    </recommendedName>
</protein>